<organism evidence="2">
    <name type="scientific">Notodromas monacha</name>
    <dbReference type="NCBI Taxonomy" id="399045"/>
    <lineage>
        <taxon>Eukaryota</taxon>
        <taxon>Metazoa</taxon>
        <taxon>Ecdysozoa</taxon>
        <taxon>Arthropoda</taxon>
        <taxon>Crustacea</taxon>
        <taxon>Oligostraca</taxon>
        <taxon>Ostracoda</taxon>
        <taxon>Podocopa</taxon>
        <taxon>Podocopida</taxon>
        <taxon>Cypridocopina</taxon>
        <taxon>Cypridoidea</taxon>
        <taxon>Cyprididae</taxon>
        <taxon>Notodromas</taxon>
    </lineage>
</organism>
<evidence type="ECO:0000313" key="2">
    <source>
        <dbReference type="EMBL" id="CAD7282042.1"/>
    </source>
</evidence>
<keyword evidence="1" id="KW-0732">Signal</keyword>
<evidence type="ECO:0000256" key="1">
    <source>
        <dbReference type="SAM" id="SignalP"/>
    </source>
</evidence>
<dbReference type="EMBL" id="OA885441">
    <property type="protein sequence ID" value="CAD7282042.1"/>
    <property type="molecule type" value="Genomic_DNA"/>
</dbReference>
<proteinExistence type="predicted"/>
<gene>
    <name evidence="2" type="ORF">NMOB1V02_LOCUS9674</name>
</gene>
<feature type="chain" id="PRO_5036210295" evidence="1">
    <location>
        <begin position="19"/>
        <end position="157"/>
    </location>
</feature>
<evidence type="ECO:0000313" key="3">
    <source>
        <dbReference type="Proteomes" id="UP000678499"/>
    </source>
</evidence>
<protein>
    <submittedName>
        <fullName evidence="2">Uncharacterized protein</fullName>
    </submittedName>
</protein>
<reference evidence="2" key="1">
    <citation type="submission" date="2020-11" db="EMBL/GenBank/DDBJ databases">
        <authorList>
            <person name="Tran Van P."/>
        </authorList>
    </citation>
    <scope>NUCLEOTIDE SEQUENCE</scope>
</reference>
<feature type="signal peptide" evidence="1">
    <location>
        <begin position="1"/>
        <end position="18"/>
    </location>
</feature>
<accession>A0A7R9BUX7</accession>
<dbReference type="AlphaFoldDB" id="A0A7R9BUX7"/>
<name>A0A7R9BUX7_9CRUS</name>
<sequence>MKLVLLAVYLTGVSICSARPNAPNVEETAVSVETSHDAAADPSHGSPLPLERDAINRDLVGVNQPEYSASEPQAVASDLADTQKAIDTENDSTTEQELYTEVTTEETSLADESTTGPTVSAVPLFEEHKERDRLPVDFLAGTNSVPNEQPIAGLVHL</sequence>
<keyword evidence="3" id="KW-1185">Reference proteome</keyword>
<dbReference type="EMBL" id="CAJPEX010003404">
    <property type="protein sequence ID" value="CAG0922194.1"/>
    <property type="molecule type" value="Genomic_DNA"/>
</dbReference>
<dbReference type="Proteomes" id="UP000678499">
    <property type="component" value="Unassembled WGS sequence"/>
</dbReference>